<dbReference type="EC" id="2.3.1.-" evidence="4"/>
<comment type="caution">
    <text evidence="4">The sequence shown here is derived from an EMBL/GenBank/DDBJ whole genome shotgun (WGS) entry which is preliminary data.</text>
</comment>
<dbReference type="GO" id="GO:0016747">
    <property type="term" value="F:acyltransferase activity, transferring groups other than amino-acyl groups"/>
    <property type="evidence" value="ECO:0007669"/>
    <property type="project" value="InterPro"/>
</dbReference>
<protein>
    <submittedName>
        <fullName evidence="4">GNAT family N-acetyltransferase</fullName>
        <ecNumber evidence="4">2.3.1.-</ecNumber>
    </submittedName>
</protein>
<dbReference type="Pfam" id="PF13673">
    <property type="entry name" value="Acetyltransf_10"/>
    <property type="match status" value="1"/>
</dbReference>
<dbReference type="InterPro" id="IPR000182">
    <property type="entry name" value="GNAT_dom"/>
</dbReference>
<sequence length="143" mass="16362">MSQFVIQSGPWSQLQHDAKLIRSMVFIEEQNISEADEWDEQDAISLHFVVYAQDQAIATARLLENNSIGRVAVLQQYRGEGIGKLLMQQIIQVAKQQNRAFLQLSAQVYATRFYENLGFQVQGEEYLDCEIPHIDMGLSLKND</sequence>
<dbReference type="PROSITE" id="PS51186">
    <property type="entry name" value="GNAT"/>
    <property type="match status" value="1"/>
</dbReference>
<evidence type="ECO:0000313" key="4">
    <source>
        <dbReference type="EMBL" id="MCF0266788.1"/>
    </source>
</evidence>
<dbReference type="AlphaFoldDB" id="A0A8X8GPN6"/>
<feature type="domain" description="N-acetyltransferase" evidence="3">
    <location>
        <begin position="4"/>
        <end position="141"/>
    </location>
</feature>
<evidence type="ECO:0000259" key="3">
    <source>
        <dbReference type="PROSITE" id="PS51186"/>
    </source>
</evidence>
<dbReference type="PANTHER" id="PTHR43420">
    <property type="entry name" value="ACETYLTRANSFERASE"/>
    <property type="match status" value="1"/>
</dbReference>
<keyword evidence="2 4" id="KW-0012">Acyltransferase</keyword>
<dbReference type="PANTHER" id="PTHR43420:SF47">
    <property type="entry name" value="N-ACETYLTRANSFERASE DOMAIN-CONTAINING PROTEIN"/>
    <property type="match status" value="1"/>
</dbReference>
<dbReference type="SUPFAM" id="SSF55729">
    <property type="entry name" value="Acyl-CoA N-acyltransferases (Nat)"/>
    <property type="match status" value="1"/>
</dbReference>
<evidence type="ECO:0000256" key="2">
    <source>
        <dbReference type="ARBA" id="ARBA00023315"/>
    </source>
</evidence>
<evidence type="ECO:0000313" key="5">
    <source>
        <dbReference type="Proteomes" id="UP000887320"/>
    </source>
</evidence>
<name>A0A8X8GPN6_ACIGI</name>
<dbReference type="InterPro" id="IPR050680">
    <property type="entry name" value="YpeA/RimI_acetyltransf"/>
</dbReference>
<accession>A0A8X8GPN6</accession>
<organism evidence="4 5">
    <name type="scientific">Acinetobacter guillouiae</name>
    <name type="common">Acinetobacter genomosp. 11</name>
    <dbReference type="NCBI Taxonomy" id="106649"/>
    <lineage>
        <taxon>Bacteria</taxon>
        <taxon>Pseudomonadati</taxon>
        <taxon>Pseudomonadota</taxon>
        <taxon>Gammaproteobacteria</taxon>
        <taxon>Moraxellales</taxon>
        <taxon>Moraxellaceae</taxon>
        <taxon>Acinetobacter</taxon>
    </lineage>
</organism>
<dbReference type="RefSeq" id="WP_151957603.1">
    <property type="nucleotide sequence ID" value="NZ_BKVV01000064.1"/>
</dbReference>
<evidence type="ECO:0000256" key="1">
    <source>
        <dbReference type="ARBA" id="ARBA00022679"/>
    </source>
</evidence>
<dbReference type="EMBL" id="JAHWXT010000010">
    <property type="protein sequence ID" value="MCF0266788.1"/>
    <property type="molecule type" value="Genomic_DNA"/>
</dbReference>
<dbReference type="CDD" id="cd04301">
    <property type="entry name" value="NAT_SF"/>
    <property type="match status" value="1"/>
</dbReference>
<dbReference type="Proteomes" id="UP000887320">
    <property type="component" value="Unassembled WGS sequence"/>
</dbReference>
<proteinExistence type="predicted"/>
<keyword evidence="1 4" id="KW-0808">Transferase</keyword>
<gene>
    <name evidence="4" type="ORF">KW868_20250</name>
</gene>
<dbReference type="InterPro" id="IPR016181">
    <property type="entry name" value="Acyl_CoA_acyltransferase"/>
</dbReference>
<dbReference type="Gene3D" id="3.40.630.30">
    <property type="match status" value="1"/>
</dbReference>
<reference evidence="4" key="1">
    <citation type="submission" date="2021-07" db="EMBL/GenBank/DDBJ databases">
        <authorList>
            <person name="Fernandez M."/>
            <person name="Pereira P."/>
            <person name="Torres Tejerizo G.A."/>
            <person name="Gonzalez P."/>
            <person name="Agostini E."/>
        </authorList>
    </citation>
    <scope>NUCLEOTIDE SEQUENCE</scope>
    <source>
        <strain evidence="4">SFC 500-1A</strain>
    </source>
</reference>